<proteinExistence type="predicted"/>
<accession>A0A561VCE2</accession>
<dbReference type="SUPFAM" id="SSF53335">
    <property type="entry name" value="S-adenosyl-L-methionine-dependent methyltransferases"/>
    <property type="match status" value="1"/>
</dbReference>
<dbReference type="Gene3D" id="3.40.50.150">
    <property type="entry name" value="Vaccinia Virus protein VP39"/>
    <property type="match status" value="1"/>
</dbReference>
<keyword evidence="1" id="KW-0285">Flavoprotein</keyword>
<organism evidence="6 7">
    <name type="scientific">Micromonospora palomenae</name>
    <dbReference type="NCBI Taxonomy" id="1461247"/>
    <lineage>
        <taxon>Bacteria</taxon>
        <taxon>Bacillati</taxon>
        <taxon>Actinomycetota</taxon>
        <taxon>Actinomycetes</taxon>
        <taxon>Micromonosporales</taxon>
        <taxon>Micromonosporaceae</taxon>
        <taxon>Micromonospora</taxon>
    </lineage>
</organism>
<keyword evidence="7" id="KW-1185">Reference proteome</keyword>
<evidence type="ECO:0000256" key="1">
    <source>
        <dbReference type="ARBA" id="ARBA00022630"/>
    </source>
</evidence>
<dbReference type="PANTHER" id="PTHR48105">
    <property type="entry name" value="THIOREDOXIN REDUCTASE 1-RELATED-RELATED"/>
    <property type="match status" value="1"/>
</dbReference>
<dbReference type="InterPro" id="IPR050097">
    <property type="entry name" value="Ferredoxin-NADP_redctase_2"/>
</dbReference>
<dbReference type="InterPro" id="IPR029063">
    <property type="entry name" value="SAM-dependent_MTases_sf"/>
</dbReference>
<dbReference type="Pfam" id="PF13649">
    <property type="entry name" value="Methyltransf_25"/>
    <property type="match status" value="1"/>
</dbReference>
<feature type="domain" description="Methyltransferase" evidence="5">
    <location>
        <begin position="383"/>
        <end position="476"/>
    </location>
</feature>
<dbReference type="Gene3D" id="3.50.50.60">
    <property type="entry name" value="FAD/NAD(P)-binding domain"/>
    <property type="match status" value="2"/>
</dbReference>
<comment type="caution">
    <text evidence="6">The sequence shown here is derived from an EMBL/GenBank/DDBJ whole genome shotgun (WGS) entry which is preliminary data.</text>
</comment>
<dbReference type="GO" id="GO:0004791">
    <property type="term" value="F:thioredoxin-disulfide reductase (NADPH) activity"/>
    <property type="evidence" value="ECO:0007669"/>
    <property type="project" value="UniProtKB-EC"/>
</dbReference>
<comment type="catalytic activity">
    <reaction evidence="3">
        <text>[thioredoxin]-dithiol + NADP(+) = [thioredoxin]-disulfide + NADPH + H(+)</text>
        <dbReference type="Rhea" id="RHEA:20345"/>
        <dbReference type="Rhea" id="RHEA-COMP:10698"/>
        <dbReference type="Rhea" id="RHEA-COMP:10700"/>
        <dbReference type="ChEBI" id="CHEBI:15378"/>
        <dbReference type="ChEBI" id="CHEBI:29950"/>
        <dbReference type="ChEBI" id="CHEBI:50058"/>
        <dbReference type="ChEBI" id="CHEBI:57783"/>
        <dbReference type="ChEBI" id="CHEBI:58349"/>
        <dbReference type="EC" id="1.8.1.9"/>
    </reaction>
</comment>
<evidence type="ECO:0000313" key="7">
    <source>
        <dbReference type="Proteomes" id="UP000319927"/>
    </source>
</evidence>
<keyword evidence="2" id="KW-0560">Oxidoreductase</keyword>
<protein>
    <submittedName>
        <fullName evidence="6">Thioredoxin reductase</fullName>
    </submittedName>
</protein>
<evidence type="ECO:0000313" key="6">
    <source>
        <dbReference type="EMBL" id="TWG09282.1"/>
    </source>
</evidence>
<sequence>MHEHRIYDVVVVGGGAAGLSGALTLGRSRRSVLVIDGGAPRNAPAGHVHNYLTSEGVAPADLYATGRAEVARYGVEVVDGTVTKAHRVEGNDRARFEVELADGELVRARRLLVTTGLVDELPAIPGLAERWGRDVLHCPYCHGWEVRDQAVGVLATGPMTTHHALLFRQLTDDVVVFTHTGPPLTPEQAEQLAARGVRVVEGEVTGLKVTDDRLTGVRLRSGELVARQALVVGPRFAARADLLAGLGLTTSEFVVGGHVFGDHVAADASGATVVPGVWVAGNVTDPQATVIAAAAAGVKAGAALNADLIAEETDRAVTALRAGANTEAGTGADAVAGTGADVVDAETARHWDELYQRRERIWSGRANPHLVDIVDPLPAGTALDLGCGEGADAIWLAGHGWQVTAVDVSTTALERAAAEAATAGVAARIDFQRHDLTRTFPEGVFDLVSAQFLQSPLEFPRAEVLRAAARAVAPGGRLLIVEHGEVPPWSRLAHPDVRFPTPEETLAELHLDPDGWRTERLDAPRRAVTDPDGQPATLVDHLVLVRRR</sequence>
<dbReference type="EMBL" id="VIXA01000008">
    <property type="protein sequence ID" value="TWG09282.1"/>
    <property type="molecule type" value="Genomic_DNA"/>
</dbReference>
<dbReference type="Proteomes" id="UP000319927">
    <property type="component" value="Unassembled WGS sequence"/>
</dbReference>
<reference evidence="6 7" key="1">
    <citation type="submission" date="2019-06" db="EMBL/GenBank/DDBJ databases">
        <title>Sequencing the genomes of 1000 actinobacteria strains.</title>
        <authorList>
            <person name="Klenk H.-P."/>
        </authorList>
    </citation>
    <scope>NUCLEOTIDE SEQUENCE [LARGE SCALE GENOMIC DNA]</scope>
    <source>
        <strain evidence="6 7">DSM 102131</strain>
    </source>
</reference>
<evidence type="ECO:0000256" key="3">
    <source>
        <dbReference type="ARBA" id="ARBA00048132"/>
    </source>
</evidence>
<dbReference type="SUPFAM" id="SSF51905">
    <property type="entry name" value="FAD/NAD(P)-binding domain"/>
    <property type="match status" value="1"/>
</dbReference>
<dbReference type="CDD" id="cd02440">
    <property type="entry name" value="AdoMet_MTases"/>
    <property type="match status" value="1"/>
</dbReference>
<evidence type="ECO:0000259" key="5">
    <source>
        <dbReference type="Pfam" id="PF13649"/>
    </source>
</evidence>
<feature type="domain" description="FAD/NAD(P)-binding" evidence="4">
    <location>
        <begin position="7"/>
        <end position="294"/>
    </location>
</feature>
<dbReference type="PRINTS" id="PR00368">
    <property type="entry name" value="FADPNR"/>
</dbReference>
<dbReference type="InterPro" id="IPR036188">
    <property type="entry name" value="FAD/NAD-bd_sf"/>
</dbReference>
<dbReference type="InterPro" id="IPR041698">
    <property type="entry name" value="Methyltransf_25"/>
</dbReference>
<name>A0A561VCE2_9ACTN</name>
<dbReference type="Pfam" id="PF07992">
    <property type="entry name" value="Pyr_redox_2"/>
    <property type="match status" value="1"/>
</dbReference>
<gene>
    <name evidence="6" type="ORF">FHX75_1830</name>
</gene>
<evidence type="ECO:0000256" key="2">
    <source>
        <dbReference type="ARBA" id="ARBA00023002"/>
    </source>
</evidence>
<dbReference type="AlphaFoldDB" id="A0A561VCE2"/>
<evidence type="ECO:0000259" key="4">
    <source>
        <dbReference type="Pfam" id="PF07992"/>
    </source>
</evidence>
<dbReference type="PRINTS" id="PR00469">
    <property type="entry name" value="PNDRDTASEII"/>
</dbReference>
<dbReference type="InterPro" id="IPR023753">
    <property type="entry name" value="FAD/NAD-binding_dom"/>
</dbReference>
<dbReference type="OrthoDB" id="9786503at2"/>